<dbReference type="AlphaFoldDB" id="A0A401RYI6"/>
<evidence type="ECO:0000313" key="2">
    <source>
        <dbReference type="Proteomes" id="UP000287033"/>
    </source>
</evidence>
<dbReference type="EMBL" id="BEZZ01000023">
    <property type="protein sequence ID" value="GCC23158.1"/>
    <property type="molecule type" value="Genomic_DNA"/>
</dbReference>
<dbReference type="Proteomes" id="UP000287033">
    <property type="component" value="Unassembled WGS sequence"/>
</dbReference>
<reference evidence="1 2" key="1">
    <citation type="journal article" date="2018" name="Nat. Ecol. Evol.">
        <title>Shark genomes provide insights into elasmobranch evolution and the origin of vertebrates.</title>
        <authorList>
            <person name="Hara Y"/>
            <person name="Yamaguchi K"/>
            <person name="Onimaru K"/>
            <person name="Kadota M"/>
            <person name="Koyanagi M"/>
            <person name="Keeley SD"/>
            <person name="Tatsumi K"/>
            <person name="Tanaka K"/>
            <person name="Motone F"/>
            <person name="Kageyama Y"/>
            <person name="Nozu R"/>
            <person name="Adachi N"/>
            <person name="Nishimura O"/>
            <person name="Nakagawa R"/>
            <person name="Tanegashima C"/>
            <person name="Kiyatake I"/>
            <person name="Matsumoto R"/>
            <person name="Murakumo K"/>
            <person name="Nishida K"/>
            <person name="Terakita A"/>
            <person name="Kuratani S"/>
            <person name="Sato K"/>
            <person name="Hyodo S Kuraku.S."/>
        </authorList>
    </citation>
    <scope>NUCLEOTIDE SEQUENCE [LARGE SCALE GENOMIC DNA]</scope>
</reference>
<keyword evidence="2" id="KW-1185">Reference proteome</keyword>
<gene>
    <name evidence="1" type="ORF">chiPu_0001551</name>
</gene>
<organism evidence="1 2">
    <name type="scientific">Chiloscyllium punctatum</name>
    <name type="common">Brownbanded bambooshark</name>
    <name type="synonym">Hemiscyllium punctatum</name>
    <dbReference type="NCBI Taxonomy" id="137246"/>
    <lineage>
        <taxon>Eukaryota</taxon>
        <taxon>Metazoa</taxon>
        <taxon>Chordata</taxon>
        <taxon>Craniata</taxon>
        <taxon>Vertebrata</taxon>
        <taxon>Chondrichthyes</taxon>
        <taxon>Elasmobranchii</taxon>
        <taxon>Galeomorphii</taxon>
        <taxon>Galeoidea</taxon>
        <taxon>Orectolobiformes</taxon>
        <taxon>Hemiscylliidae</taxon>
        <taxon>Chiloscyllium</taxon>
    </lineage>
</organism>
<sequence length="195" mass="21683">MLQLPPRYNVASVRCCCESSGRQGRRGCFACYSVAGKGYTLSRRGIVKLERRTARLCSLCLSPAAPSLHARHVCAVQPARQLLWAGSPTARRLARPPASVRSFHRDRPDLAGAVFLRDLEARRRGQAASSCQPGHLELSLETRLLPGRQRLRLGAQAPRHFPVLLQVLQRQLAEDVDQSAERPGLSHWELCADQF</sequence>
<evidence type="ECO:0000313" key="1">
    <source>
        <dbReference type="EMBL" id="GCC23158.1"/>
    </source>
</evidence>
<accession>A0A401RYI6</accession>
<comment type="caution">
    <text evidence="1">The sequence shown here is derived from an EMBL/GenBank/DDBJ whole genome shotgun (WGS) entry which is preliminary data.</text>
</comment>
<proteinExistence type="predicted"/>
<protein>
    <submittedName>
        <fullName evidence="1">Uncharacterized protein</fullName>
    </submittedName>
</protein>
<name>A0A401RYI6_CHIPU</name>